<gene>
    <name evidence="3" type="ORF">DPMN_160220</name>
</gene>
<evidence type="ECO:0000256" key="1">
    <source>
        <dbReference type="ARBA" id="ARBA00022837"/>
    </source>
</evidence>
<name>A0A9D4EPR3_DREPO</name>
<feature type="domain" description="EF-hand" evidence="2">
    <location>
        <begin position="122"/>
        <end position="151"/>
    </location>
</feature>
<feature type="domain" description="EF-hand" evidence="2">
    <location>
        <begin position="21"/>
        <end position="56"/>
    </location>
</feature>
<dbReference type="GO" id="GO:0005509">
    <property type="term" value="F:calcium ion binding"/>
    <property type="evidence" value="ECO:0007669"/>
    <property type="project" value="InterPro"/>
</dbReference>
<dbReference type="PROSITE" id="PS00018">
    <property type="entry name" value="EF_HAND_1"/>
    <property type="match status" value="1"/>
</dbReference>
<keyword evidence="1" id="KW-0106">Calcium</keyword>
<dbReference type="InterPro" id="IPR011992">
    <property type="entry name" value="EF-hand-dom_pair"/>
</dbReference>
<dbReference type="Gene3D" id="1.10.238.10">
    <property type="entry name" value="EF-hand"/>
    <property type="match status" value="1"/>
</dbReference>
<comment type="caution">
    <text evidence="3">The sequence shown here is derived from an EMBL/GenBank/DDBJ whole genome shotgun (WGS) entry which is preliminary data.</text>
</comment>
<dbReference type="SMART" id="SM00054">
    <property type="entry name" value="EFh"/>
    <property type="match status" value="2"/>
</dbReference>
<sequence>MLVKFILQKNTVMSALKLSPFQQEKLQYYFNFFDSDGNGQLELSDLDGFMKKVLDFTGWDVDSQCARECHEVHECFFHTLMEKAEKGSDRINLAKWFRMWDGLIPGCMSMRNFPVWLRLLPKSLFRIIDKKGDEKIDAKELADFYVKFVGIPEGNVTSLVNYAMEQMTDHGKYPLTLDSYNQMFANFLIGRTPYGPGRFIFGCFEHMVQRTEFQLIQGPSDILQDPLSEFKRLQIAQHSPQTPNSLVKVKFFRAA</sequence>
<dbReference type="InterPro" id="IPR018247">
    <property type="entry name" value="EF_Hand_1_Ca_BS"/>
</dbReference>
<keyword evidence="4" id="KW-1185">Reference proteome</keyword>
<organism evidence="3 4">
    <name type="scientific">Dreissena polymorpha</name>
    <name type="common">Zebra mussel</name>
    <name type="synonym">Mytilus polymorpha</name>
    <dbReference type="NCBI Taxonomy" id="45954"/>
    <lineage>
        <taxon>Eukaryota</taxon>
        <taxon>Metazoa</taxon>
        <taxon>Spiralia</taxon>
        <taxon>Lophotrochozoa</taxon>
        <taxon>Mollusca</taxon>
        <taxon>Bivalvia</taxon>
        <taxon>Autobranchia</taxon>
        <taxon>Heteroconchia</taxon>
        <taxon>Euheterodonta</taxon>
        <taxon>Imparidentia</taxon>
        <taxon>Neoheterodontei</taxon>
        <taxon>Myida</taxon>
        <taxon>Dreissenoidea</taxon>
        <taxon>Dreissenidae</taxon>
        <taxon>Dreissena</taxon>
    </lineage>
</organism>
<evidence type="ECO:0000259" key="2">
    <source>
        <dbReference type="PROSITE" id="PS50222"/>
    </source>
</evidence>
<evidence type="ECO:0000313" key="3">
    <source>
        <dbReference type="EMBL" id="KAH3782306.1"/>
    </source>
</evidence>
<protein>
    <recommendedName>
        <fullName evidence="2">EF-hand domain-containing protein</fullName>
    </recommendedName>
</protein>
<dbReference type="Proteomes" id="UP000828390">
    <property type="component" value="Unassembled WGS sequence"/>
</dbReference>
<dbReference type="AlphaFoldDB" id="A0A9D4EPR3"/>
<dbReference type="InterPro" id="IPR002048">
    <property type="entry name" value="EF_hand_dom"/>
</dbReference>
<dbReference type="SUPFAM" id="SSF47473">
    <property type="entry name" value="EF-hand"/>
    <property type="match status" value="1"/>
</dbReference>
<reference evidence="3" key="1">
    <citation type="journal article" date="2019" name="bioRxiv">
        <title>The Genome of the Zebra Mussel, Dreissena polymorpha: A Resource for Invasive Species Research.</title>
        <authorList>
            <person name="McCartney M.A."/>
            <person name="Auch B."/>
            <person name="Kono T."/>
            <person name="Mallez S."/>
            <person name="Zhang Y."/>
            <person name="Obille A."/>
            <person name="Becker A."/>
            <person name="Abrahante J.E."/>
            <person name="Garbe J."/>
            <person name="Badalamenti J.P."/>
            <person name="Herman A."/>
            <person name="Mangelson H."/>
            <person name="Liachko I."/>
            <person name="Sullivan S."/>
            <person name="Sone E.D."/>
            <person name="Koren S."/>
            <person name="Silverstein K.A.T."/>
            <person name="Beckman K.B."/>
            <person name="Gohl D.M."/>
        </authorList>
    </citation>
    <scope>NUCLEOTIDE SEQUENCE</scope>
    <source>
        <strain evidence="3">Duluth1</strain>
        <tissue evidence="3">Whole animal</tissue>
    </source>
</reference>
<dbReference type="PROSITE" id="PS50222">
    <property type="entry name" value="EF_HAND_2"/>
    <property type="match status" value="2"/>
</dbReference>
<proteinExistence type="predicted"/>
<dbReference type="EMBL" id="JAIWYP010000008">
    <property type="protein sequence ID" value="KAH3782306.1"/>
    <property type="molecule type" value="Genomic_DNA"/>
</dbReference>
<reference evidence="3" key="2">
    <citation type="submission" date="2020-11" db="EMBL/GenBank/DDBJ databases">
        <authorList>
            <person name="McCartney M.A."/>
            <person name="Auch B."/>
            <person name="Kono T."/>
            <person name="Mallez S."/>
            <person name="Becker A."/>
            <person name="Gohl D.M."/>
            <person name="Silverstein K.A.T."/>
            <person name="Koren S."/>
            <person name="Bechman K.B."/>
            <person name="Herman A."/>
            <person name="Abrahante J.E."/>
            <person name="Garbe J."/>
        </authorList>
    </citation>
    <scope>NUCLEOTIDE SEQUENCE</scope>
    <source>
        <strain evidence="3">Duluth1</strain>
        <tissue evidence="3">Whole animal</tissue>
    </source>
</reference>
<accession>A0A9D4EPR3</accession>
<evidence type="ECO:0000313" key="4">
    <source>
        <dbReference type="Proteomes" id="UP000828390"/>
    </source>
</evidence>